<proteinExistence type="predicted"/>
<name>A0A4R5MLQ5_9SPHI</name>
<dbReference type="InterPro" id="IPR018713">
    <property type="entry name" value="MPAB/Lcp_cat_dom"/>
</dbReference>
<dbReference type="Pfam" id="PF09995">
    <property type="entry name" value="MPAB_Lcp_cat"/>
    <property type="match status" value="1"/>
</dbReference>
<evidence type="ECO:0000313" key="2">
    <source>
        <dbReference type="EMBL" id="TDG36621.1"/>
    </source>
</evidence>
<dbReference type="PANTHER" id="PTHR37539">
    <property type="entry name" value="SECRETED PROTEIN-RELATED"/>
    <property type="match status" value="1"/>
</dbReference>
<dbReference type="GO" id="GO:0016491">
    <property type="term" value="F:oxidoreductase activity"/>
    <property type="evidence" value="ECO:0007669"/>
    <property type="project" value="InterPro"/>
</dbReference>
<dbReference type="AlphaFoldDB" id="A0A4R5MLQ5"/>
<sequence length="350" mass="39130">MDTFTFSKSFLNEKRNIGDPLADALIAYAFADVERKKELFDWMNGLSTNQDLQNVSPEKQTLVASIVSLPNWVDEKQMKQGAAFFGNHAAEIMNLLGLLSLPYCYTAANGAMVLYLSARMRNDAPKRLKETADFVWAIMSPVAFTKQGNGFVALLKVRLMHAAVRHYTYLNTAWKTGEYGVPINQEDMAGTNLSFSFIVIKGLRKLGYILNQKEKLSFMHLWNVIGNSMGVEQALLPNDLKQAVLLESAIKSDQFKPSTHGKELTASLIEHIKKTAGPKIDTAEITGLMNHLLGDEVAQMLGINAIKLADYKLSLLKVNSFFKEISLNDDPMFNYNAAFRAYQKQISITN</sequence>
<dbReference type="PANTHER" id="PTHR37539:SF1">
    <property type="entry name" value="ER-BOUND OXYGENASE MPAB_MPAB'_RUBBER OXYGENASE CATALYTIC DOMAIN-CONTAINING PROTEIN"/>
    <property type="match status" value="1"/>
</dbReference>
<dbReference type="Proteomes" id="UP000295668">
    <property type="component" value="Unassembled WGS sequence"/>
</dbReference>
<dbReference type="OrthoDB" id="6072815at2"/>
<dbReference type="EMBL" id="SJCY01000004">
    <property type="protein sequence ID" value="TDG36621.1"/>
    <property type="molecule type" value="Genomic_DNA"/>
</dbReference>
<protein>
    <submittedName>
        <fullName evidence="2">DUF2236 domain-containing protein</fullName>
    </submittedName>
</protein>
<dbReference type="InterPro" id="IPR037473">
    <property type="entry name" value="Lcp-like"/>
</dbReference>
<accession>A0A4R5MLQ5</accession>
<reference evidence="2 3" key="1">
    <citation type="submission" date="2019-02" db="EMBL/GenBank/DDBJ databases">
        <title>Pedobacter sp. nov., a novel speices isolated from soil of pinguins habitat in Antarcitica.</title>
        <authorList>
            <person name="He R.-H."/>
        </authorList>
    </citation>
    <scope>NUCLEOTIDE SEQUENCE [LARGE SCALE GENOMIC DNA]</scope>
    <source>
        <strain evidence="2 3">E01020</strain>
    </source>
</reference>
<comment type="caution">
    <text evidence="2">The sequence shown here is derived from an EMBL/GenBank/DDBJ whole genome shotgun (WGS) entry which is preliminary data.</text>
</comment>
<organism evidence="2 3">
    <name type="scientific">Pedobacter changchengzhani</name>
    <dbReference type="NCBI Taxonomy" id="2529274"/>
    <lineage>
        <taxon>Bacteria</taxon>
        <taxon>Pseudomonadati</taxon>
        <taxon>Bacteroidota</taxon>
        <taxon>Sphingobacteriia</taxon>
        <taxon>Sphingobacteriales</taxon>
        <taxon>Sphingobacteriaceae</taxon>
        <taxon>Pedobacter</taxon>
    </lineage>
</organism>
<feature type="domain" description="ER-bound oxygenase mpaB/mpaB'/Rubber oxygenase catalytic" evidence="1">
    <location>
        <begin position="110"/>
        <end position="303"/>
    </location>
</feature>
<gene>
    <name evidence="2" type="ORF">EZJ43_08945</name>
</gene>
<keyword evidence="3" id="KW-1185">Reference proteome</keyword>
<dbReference type="RefSeq" id="WP_133262351.1">
    <property type="nucleotide sequence ID" value="NZ_SJCY01000004.1"/>
</dbReference>
<evidence type="ECO:0000313" key="3">
    <source>
        <dbReference type="Proteomes" id="UP000295668"/>
    </source>
</evidence>
<evidence type="ECO:0000259" key="1">
    <source>
        <dbReference type="Pfam" id="PF09995"/>
    </source>
</evidence>